<dbReference type="InterPro" id="IPR036390">
    <property type="entry name" value="WH_DNA-bd_sf"/>
</dbReference>
<dbReference type="PANTHER" id="PTHR43712:SF15">
    <property type="entry name" value="MONODICTYPHENONE CLUSTER TRANSCRIPTIONAL COACTIVATOR MDPA"/>
    <property type="match status" value="1"/>
</dbReference>
<keyword evidence="2" id="KW-1185">Reference proteome</keyword>
<dbReference type="InterPro" id="IPR029063">
    <property type="entry name" value="SAM-dependent_MTases_sf"/>
</dbReference>
<dbReference type="EMBL" id="JAQQWE010000010">
    <property type="protein sequence ID" value="KAK7937305.1"/>
    <property type="molecule type" value="Genomic_DNA"/>
</dbReference>
<dbReference type="PANTHER" id="PTHR43712">
    <property type="entry name" value="PUTATIVE (AFU_ORTHOLOGUE AFUA_4G14580)-RELATED"/>
    <property type="match status" value="1"/>
</dbReference>
<dbReference type="Proteomes" id="UP001391051">
    <property type="component" value="Unassembled WGS sequence"/>
</dbReference>
<dbReference type="SUPFAM" id="SSF46785">
    <property type="entry name" value="Winged helix' DNA-binding domain"/>
    <property type="match status" value="1"/>
</dbReference>
<dbReference type="Gene3D" id="3.40.50.150">
    <property type="entry name" value="Vaccinia Virus protein VP39"/>
    <property type="match status" value="1"/>
</dbReference>
<reference evidence="1 2" key="1">
    <citation type="submission" date="2023-01" db="EMBL/GenBank/DDBJ databases">
        <title>Analysis of 21 Apiospora genomes using comparative genomics revels a genus with tremendous synthesis potential of carbohydrate active enzymes and secondary metabolites.</title>
        <authorList>
            <person name="Sorensen T."/>
        </authorList>
    </citation>
    <scope>NUCLEOTIDE SEQUENCE [LARGE SCALE GENOMIC DNA]</scope>
    <source>
        <strain evidence="1 2">CBS 24483</strain>
    </source>
</reference>
<evidence type="ECO:0000313" key="2">
    <source>
        <dbReference type="Proteomes" id="UP001391051"/>
    </source>
</evidence>
<dbReference type="GeneID" id="92083457"/>
<proteinExistence type="predicted"/>
<dbReference type="Gene3D" id="1.10.10.10">
    <property type="entry name" value="Winged helix-like DNA-binding domain superfamily/Winged helix DNA-binding domain"/>
    <property type="match status" value="1"/>
</dbReference>
<dbReference type="InterPro" id="IPR036388">
    <property type="entry name" value="WH-like_DNA-bd_sf"/>
</dbReference>
<comment type="caution">
    <text evidence="1">The sequence shown here is derived from an EMBL/GenBank/DDBJ whole genome shotgun (WGS) entry which is preliminary data.</text>
</comment>
<accession>A0ABR1PS82</accession>
<evidence type="ECO:0000313" key="1">
    <source>
        <dbReference type="EMBL" id="KAK7937305.1"/>
    </source>
</evidence>
<dbReference type="RefSeq" id="XP_066692633.1">
    <property type="nucleotide sequence ID" value="XM_066850395.1"/>
</dbReference>
<name>A0ABR1PS82_9PEZI</name>
<sequence>MSSRQMELLGQCSEELSREVKLLGEGSSFPLGGVTDHDLDVTDPLSARVRQEPGDATKAKRQVLHLSDRIRSLVAEPTDFIQHLSNQVNCWPLFQLRPGSWQPRFSVPLSRSVRRLTNTAPPPTTQCQLLACLQWLADFHVLAYIPLTGSVPAREIAELAGVPEARLTQNVRLLASAGFLSEPQPGLLSHTSLSAPFVTNVAYLDAINFLSQTVVPSAAQMTAATIVGQQRRQSQSGPRSGGVAKSAQSAYAQAFGPTHSFEAACEQKPKLLRQYRAYLQCIGDVDENADDADAVELLLQLDWHALGNARVVIDRCVHLLRLKVNANSTRVADALSARYPALRFVVQMTELHALNSSIMGEGSGATNAQNGSVAVSYRASGSFQPVEDAAVYIVQCSRCHGHQMPERDLQAELRAHKGILRNNPAATVVLTPRLLPAVGALDPNVAAFARLRDLSRLQLTDERDKDLKEFVGALDTVQDGTGRLVVVNQLSFRRTTMMALGVKYQSVDGTA</sequence>
<organism evidence="1 2">
    <name type="scientific">Apiospora aurea</name>
    <dbReference type="NCBI Taxonomy" id="335848"/>
    <lineage>
        <taxon>Eukaryota</taxon>
        <taxon>Fungi</taxon>
        <taxon>Dikarya</taxon>
        <taxon>Ascomycota</taxon>
        <taxon>Pezizomycotina</taxon>
        <taxon>Sordariomycetes</taxon>
        <taxon>Xylariomycetidae</taxon>
        <taxon>Amphisphaeriales</taxon>
        <taxon>Apiosporaceae</taxon>
        <taxon>Apiospora</taxon>
    </lineage>
</organism>
<protein>
    <submittedName>
        <fullName evidence="1">Uncharacterized protein</fullName>
    </submittedName>
</protein>
<gene>
    <name evidence="1" type="ORF">PG986_014173</name>
</gene>